<feature type="compositionally biased region" description="Basic and acidic residues" evidence="1">
    <location>
        <begin position="32"/>
        <end position="41"/>
    </location>
</feature>
<accession>A0ABR3B3W0</accession>
<keyword evidence="2" id="KW-0472">Membrane</keyword>
<keyword evidence="4" id="KW-1185">Reference proteome</keyword>
<evidence type="ECO:0000256" key="1">
    <source>
        <dbReference type="SAM" id="MobiDB-lite"/>
    </source>
</evidence>
<dbReference type="Proteomes" id="UP001448207">
    <property type="component" value="Unassembled WGS sequence"/>
</dbReference>
<feature type="region of interest" description="Disordered" evidence="1">
    <location>
        <begin position="1"/>
        <end position="57"/>
    </location>
</feature>
<proteinExistence type="predicted"/>
<keyword evidence="2" id="KW-1133">Transmembrane helix</keyword>
<reference evidence="3 4" key="1">
    <citation type="submission" date="2024-04" db="EMBL/GenBank/DDBJ databases">
        <title>Symmetric and asymmetric DNA N6-adenine methylation regulates different biological responses in Mucorales.</title>
        <authorList>
            <consortium name="Lawrence Berkeley National Laboratory"/>
            <person name="Lax C."/>
            <person name="Mondo S.J."/>
            <person name="Osorio-Concepcion M."/>
            <person name="Muszewska A."/>
            <person name="Corrochano-Luque M."/>
            <person name="Gutierrez G."/>
            <person name="Riley R."/>
            <person name="Lipzen A."/>
            <person name="Guo J."/>
            <person name="Hundley H."/>
            <person name="Amirebrahimi M."/>
            <person name="Ng V."/>
            <person name="Lorenzo-Gutierrez D."/>
            <person name="Binder U."/>
            <person name="Yang J."/>
            <person name="Song Y."/>
            <person name="Canovas D."/>
            <person name="Navarro E."/>
            <person name="Freitag M."/>
            <person name="Gabaldon T."/>
            <person name="Grigoriev I.V."/>
            <person name="Corrochano L.M."/>
            <person name="Nicolas F.E."/>
            <person name="Garre V."/>
        </authorList>
    </citation>
    <scope>NUCLEOTIDE SEQUENCE [LARGE SCALE GENOMIC DNA]</scope>
    <source>
        <strain evidence="3 4">L51</strain>
    </source>
</reference>
<organism evidence="3 4">
    <name type="scientific">Phycomyces blakesleeanus</name>
    <dbReference type="NCBI Taxonomy" id="4837"/>
    <lineage>
        <taxon>Eukaryota</taxon>
        <taxon>Fungi</taxon>
        <taxon>Fungi incertae sedis</taxon>
        <taxon>Mucoromycota</taxon>
        <taxon>Mucoromycotina</taxon>
        <taxon>Mucoromycetes</taxon>
        <taxon>Mucorales</taxon>
        <taxon>Phycomycetaceae</taxon>
        <taxon>Phycomyces</taxon>
    </lineage>
</organism>
<gene>
    <name evidence="3" type="ORF">J3Q64DRAFT_1733796</name>
</gene>
<keyword evidence="2" id="KW-0812">Transmembrane</keyword>
<sequence>MDTGIEVGMRPSRQRRHLPTAVKDACMSTKSKRSDKLHPIVESHQSAQTSQEETEPVVVVSSGRFNSSARRRRRLRDDNRLVSVRDRQETVGGISRPTSTRWVFVIGFVLWIVFVVVRVYDGFQVSLYRSFLNKQGAGNWFSSSSGSRQIIWKFLFGIKLF</sequence>
<evidence type="ECO:0000313" key="4">
    <source>
        <dbReference type="Proteomes" id="UP001448207"/>
    </source>
</evidence>
<evidence type="ECO:0000313" key="3">
    <source>
        <dbReference type="EMBL" id="KAL0087660.1"/>
    </source>
</evidence>
<name>A0ABR3B3W0_PHYBL</name>
<dbReference type="EMBL" id="JBCLYO010000006">
    <property type="protein sequence ID" value="KAL0087660.1"/>
    <property type="molecule type" value="Genomic_DNA"/>
</dbReference>
<evidence type="ECO:0000256" key="2">
    <source>
        <dbReference type="SAM" id="Phobius"/>
    </source>
</evidence>
<comment type="caution">
    <text evidence="3">The sequence shown here is derived from an EMBL/GenBank/DDBJ whole genome shotgun (WGS) entry which is preliminary data.</text>
</comment>
<protein>
    <submittedName>
        <fullName evidence="3">Uncharacterized protein</fullName>
    </submittedName>
</protein>
<feature type="transmembrane region" description="Helical" evidence="2">
    <location>
        <begin position="102"/>
        <end position="120"/>
    </location>
</feature>